<dbReference type="PANTHER" id="PTHR30383:SF5">
    <property type="entry name" value="SGNH HYDROLASE-TYPE ESTERASE DOMAIN-CONTAINING PROTEIN"/>
    <property type="match status" value="1"/>
</dbReference>
<keyword evidence="3" id="KW-1185">Reference proteome</keyword>
<dbReference type="Proteomes" id="UP000241639">
    <property type="component" value="Unassembled WGS sequence"/>
</dbReference>
<evidence type="ECO:0000313" key="3">
    <source>
        <dbReference type="Proteomes" id="UP000241639"/>
    </source>
</evidence>
<comment type="caution">
    <text evidence="2">The sequence shown here is derived from an EMBL/GenBank/DDBJ whole genome shotgun (WGS) entry which is preliminary data.</text>
</comment>
<dbReference type="InterPro" id="IPR036514">
    <property type="entry name" value="SGNH_hydro_sf"/>
</dbReference>
<accession>A0A2T4ZDF0</accession>
<dbReference type="InterPro" id="IPR013830">
    <property type="entry name" value="SGNH_hydro"/>
</dbReference>
<organism evidence="2 3">
    <name type="scientific">Desmospora activa DSM 45169</name>
    <dbReference type="NCBI Taxonomy" id="1121389"/>
    <lineage>
        <taxon>Bacteria</taxon>
        <taxon>Bacillati</taxon>
        <taxon>Bacillota</taxon>
        <taxon>Bacilli</taxon>
        <taxon>Bacillales</taxon>
        <taxon>Thermoactinomycetaceae</taxon>
        <taxon>Desmospora</taxon>
    </lineage>
</organism>
<feature type="domain" description="SGNH hydrolase-type esterase" evidence="1">
    <location>
        <begin position="8"/>
        <end position="192"/>
    </location>
</feature>
<dbReference type="RefSeq" id="WP_107727247.1">
    <property type="nucleotide sequence ID" value="NZ_PZZP01000001.1"/>
</dbReference>
<dbReference type="GO" id="GO:0004622">
    <property type="term" value="F:phosphatidylcholine lysophospholipase activity"/>
    <property type="evidence" value="ECO:0007669"/>
    <property type="project" value="TreeGrafter"/>
</dbReference>
<dbReference type="OrthoDB" id="1815486at2"/>
<dbReference type="Gene3D" id="3.40.50.1110">
    <property type="entry name" value="SGNH hydrolase"/>
    <property type="match status" value="1"/>
</dbReference>
<name>A0A2T4ZDF0_9BACL</name>
<protein>
    <submittedName>
        <fullName evidence="2">Lysophospholipase L1-like esterase</fullName>
    </submittedName>
</protein>
<dbReference type="AlphaFoldDB" id="A0A2T4ZDF0"/>
<dbReference type="SUPFAM" id="SSF52266">
    <property type="entry name" value="SGNH hydrolase"/>
    <property type="match status" value="1"/>
</dbReference>
<reference evidence="2 3" key="1">
    <citation type="submission" date="2018-04" db="EMBL/GenBank/DDBJ databases">
        <title>Genomic Encyclopedia of Archaeal and Bacterial Type Strains, Phase II (KMG-II): from individual species to whole genera.</title>
        <authorList>
            <person name="Goeker M."/>
        </authorList>
    </citation>
    <scope>NUCLEOTIDE SEQUENCE [LARGE SCALE GENOMIC DNA]</scope>
    <source>
        <strain evidence="2 3">DSM 45169</strain>
    </source>
</reference>
<dbReference type="Pfam" id="PF13472">
    <property type="entry name" value="Lipase_GDSL_2"/>
    <property type="match status" value="1"/>
</dbReference>
<evidence type="ECO:0000259" key="1">
    <source>
        <dbReference type="Pfam" id="PF13472"/>
    </source>
</evidence>
<dbReference type="EMBL" id="PZZP01000001">
    <property type="protein sequence ID" value="PTM59892.1"/>
    <property type="molecule type" value="Genomic_DNA"/>
</dbReference>
<proteinExistence type="predicted"/>
<dbReference type="PANTHER" id="PTHR30383">
    <property type="entry name" value="THIOESTERASE 1/PROTEASE 1/LYSOPHOSPHOLIPASE L1"/>
    <property type="match status" value="1"/>
</dbReference>
<evidence type="ECO:0000313" key="2">
    <source>
        <dbReference type="EMBL" id="PTM59892.1"/>
    </source>
</evidence>
<gene>
    <name evidence="2" type="ORF">C8J48_2529</name>
</gene>
<sequence length="216" mass="24203">MNPITYLALGDSLTEGIGASGPDRHLVAQYFTHMRNSDQCRVINMGISGLTSAELCHLVQSPALEKLIPRVSHITVTTGGCDFIAWYEGEGVNLPGLARTMKRVVKQVEQLLSHLRRLNPEATIEILGFYMPVPAYKHSVAIASRAVRTLNRAYRYLSKRYGAVLIDPFELFFNRIDYFADEVHPNQQGYDALVQLFLQTQESKVASPTTDDPIYT</sequence>
<dbReference type="InterPro" id="IPR051532">
    <property type="entry name" value="Ester_Hydrolysis_Enzymes"/>
</dbReference>